<dbReference type="SMART" id="SM00220">
    <property type="entry name" value="S_TKc"/>
    <property type="match status" value="2"/>
</dbReference>
<evidence type="ECO:0000256" key="22">
    <source>
        <dbReference type="PROSITE-ProRule" id="PRU10141"/>
    </source>
</evidence>
<dbReference type="GO" id="GO:0004674">
    <property type="term" value="F:protein serine/threonine kinase activity"/>
    <property type="evidence" value="ECO:0007669"/>
    <property type="project" value="UniProtKB-KW"/>
</dbReference>
<evidence type="ECO:0000256" key="10">
    <source>
        <dbReference type="ARBA" id="ARBA00022692"/>
    </source>
</evidence>
<evidence type="ECO:0000256" key="2">
    <source>
        <dbReference type="ARBA" id="ARBA00004479"/>
    </source>
</evidence>
<dbReference type="FunFam" id="3.80.10.10:FF:000383">
    <property type="entry name" value="Leucine-rich repeat receptor protein kinase EMS1"/>
    <property type="match status" value="2"/>
</dbReference>
<evidence type="ECO:0000256" key="5">
    <source>
        <dbReference type="ARBA" id="ARBA00022475"/>
    </source>
</evidence>
<keyword evidence="18" id="KW-0675">Receptor</keyword>
<evidence type="ECO:0000256" key="12">
    <source>
        <dbReference type="ARBA" id="ARBA00022737"/>
    </source>
</evidence>
<evidence type="ECO:0000256" key="15">
    <source>
        <dbReference type="ARBA" id="ARBA00022840"/>
    </source>
</evidence>
<dbReference type="FunFam" id="3.80.10.10:FF:000095">
    <property type="entry name" value="LRR receptor-like serine/threonine-protein kinase GSO1"/>
    <property type="match status" value="2"/>
</dbReference>
<dbReference type="InterPro" id="IPR013210">
    <property type="entry name" value="LRR_N_plant-typ"/>
</dbReference>
<keyword evidence="15 22" id="KW-0067">ATP-binding</keyword>
<comment type="similarity">
    <text evidence="3">Belongs to the protein kinase superfamily. Ser/Thr protein kinase family.</text>
</comment>
<evidence type="ECO:0000256" key="14">
    <source>
        <dbReference type="ARBA" id="ARBA00022777"/>
    </source>
</evidence>
<dbReference type="InterPro" id="IPR032675">
    <property type="entry name" value="LRR_dom_sf"/>
</dbReference>
<evidence type="ECO:0000256" key="9">
    <source>
        <dbReference type="ARBA" id="ARBA00022679"/>
    </source>
</evidence>
<evidence type="ECO:0000256" key="13">
    <source>
        <dbReference type="ARBA" id="ARBA00022741"/>
    </source>
</evidence>
<dbReference type="FunFam" id="1.10.510.10:FF:000358">
    <property type="entry name" value="Putative leucine-rich repeat receptor-like serine/threonine-protein kinase"/>
    <property type="match status" value="2"/>
</dbReference>
<evidence type="ECO:0000256" key="21">
    <source>
        <dbReference type="ARBA" id="ARBA00048679"/>
    </source>
</evidence>
<keyword evidence="5" id="KW-1003">Cell membrane</keyword>
<dbReference type="Pfam" id="PF00560">
    <property type="entry name" value="LRR_1"/>
    <property type="match status" value="6"/>
</dbReference>
<dbReference type="PROSITE" id="PS00107">
    <property type="entry name" value="PROTEIN_KINASE_ATP"/>
    <property type="match status" value="2"/>
</dbReference>
<evidence type="ECO:0000256" key="11">
    <source>
        <dbReference type="ARBA" id="ARBA00022729"/>
    </source>
</evidence>
<dbReference type="InterPro" id="IPR001611">
    <property type="entry name" value="Leu-rich_rpt"/>
</dbReference>
<evidence type="ECO:0000256" key="19">
    <source>
        <dbReference type="ARBA" id="ARBA00023180"/>
    </source>
</evidence>
<reference evidence="25 26" key="1">
    <citation type="submission" date="2024-01" db="EMBL/GenBank/DDBJ databases">
        <title>A telomere-to-telomere, gap-free genome of sweet tea (Lithocarpus litseifolius).</title>
        <authorList>
            <person name="Zhou J."/>
        </authorList>
    </citation>
    <scope>NUCLEOTIDE SEQUENCE [LARGE SCALE GENOMIC DNA]</scope>
    <source>
        <strain evidence="25">Zhou-2022a</strain>
        <tissue evidence="25">Leaf</tissue>
    </source>
</reference>
<dbReference type="Proteomes" id="UP001459277">
    <property type="component" value="Unassembled WGS sequence"/>
</dbReference>
<dbReference type="SUPFAM" id="SSF52047">
    <property type="entry name" value="RNI-like"/>
    <property type="match status" value="2"/>
</dbReference>
<keyword evidence="7" id="KW-0597">Phosphoprotein</keyword>
<keyword evidence="11" id="KW-0732">Signal</keyword>
<gene>
    <name evidence="25" type="ORF">SO802_029633</name>
</gene>
<dbReference type="EMBL" id="JAZDWU010000010">
    <property type="protein sequence ID" value="KAK9989394.1"/>
    <property type="molecule type" value="Genomic_DNA"/>
</dbReference>
<evidence type="ECO:0000256" key="3">
    <source>
        <dbReference type="ARBA" id="ARBA00008684"/>
    </source>
</evidence>
<keyword evidence="10 23" id="KW-0812">Transmembrane</keyword>
<comment type="subcellular location">
    <subcellularLocation>
        <location evidence="1">Cell membrane</location>
        <topology evidence="1">Single-pass membrane protein</topology>
    </subcellularLocation>
    <subcellularLocation>
        <location evidence="2">Membrane</location>
        <topology evidence="2">Single-pass type I membrane protein</topology>
    </subcellularLocation>
</comment>
<keyword evidence="8" id="KW-0433">Leucine-rich repeat</keyword>
<dbReference type="EC" id="2.7.11.1" evidence="4"/>
<evidence type="ECO:0000256" key="23">
    <source>
        <dbReference type="SAM" id="Phobius"/>
    </source>
</evidence>
<dbReference type="Gene3D" id="3.80.10.10">
    <property type="entry name" value="Ribonuclease Inhibitor"/>
    <property type="match status" value="6"/>
</dbReference>
<feature type="binding site" evidence="22">
    <location>
        <position position="1699"/>
    </location>
    <ligand>
        <name>ATP</name>
        <dbReference type="ChEBI" id="CHEBI:30616"/>
    </ligand>
</feature>
<feature type="binding site" evidence="22">
    <location>
        <position position="713"/>
    </location>
    <ligand>
        <name>ATP</name>
        <dbReference type="ChEBI" id="CHEBI:30616"/>
    </ligand>
</feature>
<feature type="transmembrane region" description="Helical" evidence="23">
    <location>
        <begin position="972"/>
        <end position="995"/>
    </location>
</feature>
<evidence type="ECO:0000256" key="4">
    <source>
        <dbReference type="ARBA" id="ARBA00012513"/>
    </source>
</evidence>
<evidence type="ECO:0000256" key="18">
    <source>
        <dbReference type="ARBA" id="ARBA00023170"/>
    </source>
</evidence>
<dbReference type="GO" id="GO:0005524">
    <property type="term" value="F:ATP binding"/>
    <property type="evidence" value="ECO:0007669"/>
    <property type="project" value="UniProtKB-UniRule"/>
</dbReference>
<sequence length="1957" mass="216248">MASSAVAVRTNITTDQSALLALKSHINDPNKILASNWSTSTSVCNWVGIKCGAKHLRVTSLNLSHMGLSGTIAPQIGNLTFLFNLSFRNNNFHGSLPNELASLRRLEVVSFGLNNFSGMLPSWLGFLPKLQVLYAYTNSFEGSIPESLGNISSLKVLHLSENNLSGVIPQNLGNCTSLEIIHLDDNNFIGEIPLQIVALQNLKEVSLANNSLADHIPYAIFNSSKIEVISLYMNQLSGHLPPRIGDWLPNLKLLYLWGNELEGIIPSYISNASMLVELELGANYFSGSIPNTLGNLRHLERLNLVNNYLTSNSSTLELSFLSSLTNCVNLTSIVVAENPLNGTLPIFVGNFSTSLEEFVAFNCNIKGIIPRDIGNLSNLMTLHLENNELVGLIPSAVGGMRNLQGLYLQHNRLQRSIPNGICQLKNLDELFLNHNKLIGPIPICWGSLSKLQKLYLNSNKLTSIPSSFWSLTEILQINLSSNSLSGYLPLDVGKLEHVTQMDLSWNKLSGDIHAIRGLCSLVSLSLAHNKFQGPIPQSFGKLISMEHLDLSDNNFSAEIPKSLMKLKCLKYFNVSFNRLQGEIPFGGAIAQFSASSFMGNQALCGPPQLKVPPCETSNVGQSTTAVIVRYILPAMIPTILALFLTFALLRRQKRDAKHNGQGYLLTLATWRRITYLELEQATDGFSESNLVGKGSFGSVYRGMLSDGTSIAVKVFNLNIEGGFKSFKAECDVLCNIRHRNLVKIISSCSRIDFKALVLEYMPKGSLKKWLYSHNHFLDMIERLNMMIDVASSLEYLHHGCPLPVVHCDLKPSNILLNKDMVAHVSDFGISKFLGNEESITQTMTLATIGYMAPEYGSQGTISTRGDVYSYGILLMETFTKKSPTDEMFTEEMNLKDWVKQSIPLSVIEVIDANLLKRDEENFNAKLDCMLSVMQLAMDCSTEAPEERSNMKDVVTILKNIKLKFLKDKLMEISSFFVFFVLLLVHCLMASTAVAVRTNITTDQSALLALKDHITDDPYKTLASNWSSSTSVCNWIGITCGAKHHRVTALNLSHMGLSGTIAPQVGKLTFLSHLSFRNNNFHGSLPNELASLRRLEVVSFGLNNFSGMLPSWFGFLPKLQVLYAYTNSFEGTVPESLGNILSLKVLHLSENKLSGRIPKSLGNCTSLEIIHLDDNNFTGEIPQEIVTLPNLIEVTLANNSLTGHIPDATFNGSNIEVISLYMNQLSGKLPSSIGHRLPNLKLLYLWDNGLEGIIPNSISNASMLTELELGANYFSGPVPNTLGNLRHLEILNLVNNHLTRESSTLELSFLSSLTNCVNLTSIVVANNPLNGTLPILRGNFSTSLEEFVAFNCNIKGIIPRETGNLSNLMTLSLYDNELTGPIPTTVGNLRKLQGLFLQNNRIRGLIPNDICHLRNLVELHLDHNELFGSIPTCWGSLSSLRNLYLDSNQLTSIPLSFWSLTDMLQINLSSNSLSGYLPLDVGKLEHVTQMDLSWNKLSGDIHAIKGLCSLVNLSLAHNKFHGPIPQSFGKLISMERLDLSDNNFSGEIPKSLIKLKCLKDFNVSFNRLQGEIPSGGVISQLSALSFMGNQALCGPPQLQVPPCKTTSQTTTSIIIRYILPAMIVAILALLLIFVLIRGQKRDAKLKGQGDFLPLTTWKRITYLELEQATNGFSETNLVGKGSFGLVYKGTLSDGTTVAIKVFNLNIEGGFKSFEAECDVLCSIRHRNLVKIISCCSSIDFKALVLEYIPKGSLKKWLYSHSHFLDMLERLSMMIDVASSLEYLHHGCPLPVVHCDLKPSNILLNKDMVALVSDFGISKFLGNEDSMTQTMTLATIGYMAPEYGSQGIISTRGDVYSYGILLMETFTRKNPTDDMFVGEMSLRGWVRQSLPHSVIEVIDSSLLKRGEENFNAKLDCMLSIMQLAITCSTEAPEERSNMRDVVTTLKKIKLKFLKDVGED</sequence>
<evidence type="ECO:0000313" key="26">
    <source>
        <dbReference type="Proteomes" id="UP001459277"/>
    </source>
</evidence>
<feature type="domain" description="Protein kinase" evidence="24">
    <location>
        <begin position="685"/>
        <end position="965"/>
    </location>
</feature>
<dbReference type="SUPFAM" id="SSF56112">
    <property type="entry name" value="Protein kinase-like (PK-like)"/>
    <property type="match status" value="2"/>
</dbReference>
<evidence type="ECO:0000313" key="25">
    <source>
        <dbReference type="EMBL" id="KAK9989394.1"/>
    </source>
</evidence>
<accession>A0AAW2BTX3</accession>
<dbReference type="FunFam" id="3.80.10.10:FF:000299">
    <property type="entry name" value="Piriformospora indica-insensitive protein 2"/>
    <property type="match status" value="1"/>
</dbReference>
<dbReference type="FunFam" id="3.80.10.10:FF:000129">
    <property type="entry name" value="Leucine-rich repeat receptor-like kinase"/>
    <property type="match status" value="1"/>
</dbReference>
<evidence type="ECO:0000256" key="20">
    <source>
        <dbReference type="ARBA" id="ARBA00047899"/>
    </source>
</evidence>
<keyword evidence="16 23" id="KW-1133">Transmembrane helix</keyword>
<dbReference type="InterPro" id="IPR051809">
    <property type="entry name" value="Plant_receptor-like_S/T_kinase"/>
</dbReference>
<protein>
    <recommendedName>
        <fullName evidence="4">non-specific serine/threonine protein kinase</fullName>
        <ecNumber evidence="4">2.7.11.1</ecNumber>
    </recommendedName>
</protein>
<dbReference type="InterPro" id="IPR017441">
    <property type="entry name" value="Protein_kinase_ATP_BS"/>
</dbReference>
<dbReference type="PROSITE" id="PS50011">
    <property type="entry name" value="PROTEIN_KINASE_DOM"/>
    <property type="match status" value="2"/>
</dbReference>
<dbReference type="SMART" id="SM00369">
    <property type="entry name" value="LRR_TYP"/>
    <property type="match status" value="17"/>
</dbReference>
<keyword evidence="6" id="KW-0723">Serine/threonine-protein kinase</keyword>
<comment type="catalytic activity">
    <reaction evidence="21">
        <text>L-seryl-[protein] + ATP = O-phospho-L-seryl-[protein] + ADP + H(+)</text>
        <dbReference type="Rhea" id="RHEA:17989"/>
        <dbReference type="Rhea" id="RHEA-COMP:9863"/>
        <dbReference type="Rhea" id="RHEA-COMP:11604"/>
        <dbReference type="ChEBI" id="CHEBI:15378"/>
        <dbReference type="ChEBI" id="CHEBI:29999"/>
        <dbReference type="ChEBI" id="CHEBI:30616"/>
        <dbReference type="ChEBI" id="CHEBI:83421"/>
        <dbReference type="ChEBI" id="CHEBI:456216"/>
        <dbReference type="EC" id="2.7.11.1"/>
    </reaction>
</comment>
<dbReference type="InterPro" id="IPR000719">
    <property type="entry name" value="Prot_kinase_dom"/>
</dbReference>
<evidence type="ECO:0000256" key="6">
    <source>
        <dbReference type="ARBA" id="ARBA00022527"/>
    </source>
</evidence>
<dbReference type="Pfam" id="PF08263">
    <property type="entry name" value="LRRNT_2"/>
    <property type="match status" value="2"/>
</dbReference>
<keyword evidence="14" id="KW-0418">Kinase</keyword>
<keyword evidence="26" id="KW-1185">Reference proteome</keyword>
<dbReference type="InterPro" id="IPR008271">
    <property type="entry name" value="Ser/Thr_kinase_AS"/>
</dbReference>
<feature type="transmembrane region" description="Helical" evidence="23">
    <location>
        <begin position="630"/>
        <end position="649"/>
    </location>
</feature>
<dbReference type="PROSITE" id="PS00108">
    <property type="entry name" value="PROTEIN_KINASE_ST"/>
    <property type="match status" value="2"/>
</dbReference>
<dbReference type="SUPFAM" id="SSF52058">
    <property type="entry name" value="L domain-like"/>
    <property type="match status" value="2"/>
</dbReference>
<dbReference type="PANTHER" id="PTHR27008">
    <property type="entry name" value="OS04G0122200 PROTEIN"/>
    <property type="match status" value="1"/>
</dbReference>
<dbReference type="FunFam" id="3.80.10.10:FF:000101">
    <property type="entry name" value="LRR receptor-like serine/threonine-protein kinase ERECTA"/>
    <property type="match status" value="1"/>
</dbReference>
<dbReference type="GO" id="GO:0005886">
    <property type="term" value="C:plasma membrane"/>
    <property type="evidence" value="ECO:0007669"/>
    <property type="project" value="UniProtKB-SubCell"/>
</dbReference>
<dbReference type="Pfam" id="PF07714">
    <property type="entry name" value="PK_Tyr_Ser-Thr"/>
    <property type="match status" value="2"/>
</dbReference>
<evidence type="ECO:0000256" key="7">
    <source>
        <dbReference type="ARBA" id="ARBA00022553"/>
    </source>
</evidence>
<keyword evidence="12" id="KW-0677">Repeat</keyword>
<comment type="catalytic activity">
    <reaction evidence="20">
        <text>L-threonyl-[protein] + ATP = O-phospho-L-threonyl-[protein] + ADP + H(+)</text>
        <dbReference type="Rhea" id="RHEA:46608"/>
        <dbReference type="Rhea" id="RHEA-COMP:11060"/>
        <dbReference type="Rhea" id="RHEA-COMP:11605"/>
        <dbReference type="ChEBI" id="CHEBI:15378"/>
        <dbReference type="ChEBI" id="CHEBI:30013"/>
        <dbReference type="ChEBI" id="CHEBI:30616"/>
        <dbReference type="ChEBI" id="CHEBI:61977"/>
        <dbReference type="ChEBI" id="CHEBI:456216"/>
        <dbReference type="EC" id="2.7.11.1"/>
    </reaction>
</comment>
<dbReference type="SMART" id="SM00365">
    <property type="entry name" value="LRR_SD22"/>
    <property type="match status" value="6"/>
</dbReference>
<dbReference type="FunFam" id="3.30.200.20:FF:000661">
    <property type="entry name" value="Serine-threonine protein kinase plant-type"/>
    <property type="match status" value="2"/>
</dbReference>
<dbReference type="InterPro" id="IPR003591">
    <property type="entry name" value="Leu-rich_rpt_typical-subtyp"/>
</dbReference>
<dbReference type="InterPro" id="IPR011009">
    <property type="entry name" value="Kinase-like_dom_sf"/>
</dbReference>
<feature type="domain" description="Protein kinase" evidence="24">
    <location>
        <begin position="1671"/>
        <end position="1951"/>
    </location>
</feature>
<name>A0AAW2BTX3_9ROSI</name>
<evidence type="ECO:0000256" key="16">
    <source>
        <dbReference type="ARBA" id="ARBA00022989"/>
    </source>
</evidence>
<dbReference type="Gene3D" id="3.30.200.20">
    <property type="entry name" value="Phosphorylase Kinase, domain 1"/>
    <property type="match status" value="2"/>
</dbReference>
<keyword evidence="9" id="KW-0808">Transferase</keyword>
<evidence type="ECO:0000256" key="17">
    <source>
        <dbReference type="ARBA" id="ARBA00023136"/>
    </source>
</evidence>
<evidence type="ECO:0000256" key="8">
    <source>
        <dbReference type="ARBA" id="ARBA00022614"/>
    </source>
</evidence>
<evidence type="ECO:0000259" key="24">
    <source>
        <dbReference type="PROSITE" id="PS50011"/>
    </source>
</evidence>
<dbReference type="Pfam" id="PF13855">
    <property type="entry name" value="LRR_8"/>
    <property type="match status" value="5"/>
</dbReference>
<dbReference type="Gene3D" id="1.10.510.10">
    <property type="entry name" value="Transferase(Phosphotransferase) domain 1"/>
    <property type="match status" value="2"/>
</dbReference>
<comment type="caution">
    <text evidence="25">The sequence shown here is derived from an EMBL/GenBank/DDBJ whole genome shotgun (WGS) entry which is preliminary data.</text>
</comment>
<evidence type="ECO:0000256" key="1">
    <source>
        <dbReference type="ARBA" id="ARBA00004162"/>
    </source>
</evidence>
<keyword evidence="13 22" id="KW-0547">Nucleotide-binding</keyword>
<dbReference type="InterPro" id="IPR001245">
    <property type="entry name" value="Ser-Thr/Tyr_kinase_cat_dom"/>
</dbReference>
<keyword evidence="17 23" id="KW-0472">Membrane</keyword>
<dbReference type="PANTHER" id="PTHR27008:SF497">
    <property type="entry name" value="OS11G0695000 PROTEIN"/>
    <property type="match status" value="1"/>
</dbReference>
<feature type="transmembrane region" description="Helical" evidence="23">
    <location>
        <begin position="1613"/>
        <end position="1635"/>
    </location>
</feature>
<proteinExistence type="inferred from homology"/>
<organism evidence="25 26">
    <name type="scientific">Lithocarpus litseifolius</name>
    <dbReference type="NCBI Taxonomy" id="425828"/>
    <lineage>
        <taxon>Eukaryota</taxon>
        <taxon>Viridiplantae</taxon>
        <taxon>Streptophyta</taxon>
        <taxon>Embryophyta</taxon>
        <taxon>Tracheophyta</taxon>
        <taxon>Spermatophyta</taxon>
        <taxon>Magnoliopsida</taxon>
        <taxon>eudicotyledons</taxon>
        <taxon>Gunneridae</taxon>
        <taxon>Pentapetalae</taxon>
        <taxon>rosids</taxon>
        <taxon>fabids</taxon>
        <taxon>Fagales</taxon>
        <taxon>Fagaceae</taxon>
        <taxon>Lithocarpus</taxon>
    </lineage>
</organism>
<dbReference type="PROSITE" id="PS51450">
    <property type="entry name" value="LRR"/>
    <property type="match status" value="2"/>
</dbReference>
<keyword evidence="19" id="KW-0325">Glycoprotein</keyword>